<dbReference type="Gene3D" id="3.40.630.30">
    <property type="match status" value="1"/>
</dbReference>
<reference evidence="3 4" key="1">
    <citation type="submission" date="2024-01" db="EMBL/GenBank/DDBJ databases">
        <title>Comparative genomics of Cryptococcus and Kwoniella reveals pathogenesis evolution and contrasting modes of karyotype evolution via chromosome fusion or intercentromeric recombination.</title>
        <authorList>
            <person name="Coelho M.A."/>
            <person name="David-Palma M."/>
            <person name="Shea T."/>
            <person name="Bowers K."/>
            <person name="McGinley-Smith S."/>
            <person name="Mohammad A.W."/>
            <person name="Gnirke A."/>
            <person name="Yurkov A.M."/>
            <person name="Nowrousian M."/>
            <person name="Sun S."/>
            <person name="Cuomo C.A."/>
            <person name="Heitman J."/>
        </authorList>
    </citation>
    <scope>NUCLEOTIDE SEQUENCE [LARGE SCALE GENOMIC DNA]</scope>
    <source>
        <strain evidence="3">CBS 11374</strain>
    </source>
</reference>
<dbReference type="GeneID" id="87952711"/>
<accession>A0ABZ1CTR6</accession>
<organism evidence="3 4">
    <name type="scientific">Kwoniella shivajii</name>
    <dbReference type="NCBI Taxonomy" id="564305"/>
    <lineage>
        <taxon>Eukaryota</taxon>
        <taxon>Fungi</taxon>
        <taxon>Dikarya</taxon>
        <taxon>Basidiomycota</taxon>
        <taxon>Agaricomycotina</taxon>
        <taxon>Tremellomycetes</taxon>
        <taxon>Tremellales</taxon>
        <taxon>Cryptococcaceae</taxon>
        <taxon>Kwoniella</taxon>
    </lineage>
</organism>
<dbReference type="RefSeq" id="XP_062788397.1">
    <property type="nucleotide sequence ID" value="XM_062932346.1"/>
</dbReference>
<gene>
    <name evidence="3" type="ORF">IL334_000580</name>
</gene>
<evidence type="ECO:0000256" key="1">
    <source>
        <dbReference type="SAM" id="MobiDB-lite"/>
    </source>
</evidence>
<dbReference type="PANTHER" id="PTHR43441:SF5">
    <property type="entry name" value="FAMILY ACETYLTRANSFERASE, PUTATIVE-RELATED"/>
    <property type="match status" value="1"/>
</dbReference>
<dbReference type="SUPFAM" id="SSF55729">
    <property type="entry name" value="Acyl-CoA N-acyltransferases (Nat)"/>
    <property type="match status" value="1"/>
</dbReference>
<name>A0ABZ1CTR6_9TREE</name>
<sequence length="297" mass="33750">MTIQTENRTKHVAHLPLGSNSASQGTKRTAEAEDEQKVLNLYDFDPTPQSLKEHVPMHLYDINFIFPFQCLSSKYVRLEPLIPSKHLKGFLSLPPESWTHFGELGPYSRKTALEDIESYRLDPACLLLAVIDIQVEQAGEDGFAGVYALIEVNKDFMHALFGIINILPKYQKTHINTHAMYLTLRYLFEALHLIRVQYDAVTHNTASIKSAGRFGFQQEGICRNFNGLVPSFKRVKEKAQGKSQDMWVGSMTDHDWSNGGRRRLEVMMQRPVVDTKELQEIEKDSGQSIPDGYGHGK</sequence>
<proteinExistence type="predicted"/>
<protein>
    <recommendedName>
        <fullName evidence="2">N-acetyltransferase domain-containing protein</fullName>
    </recommendedName>
</protein>
<evidence type="ECO:0000313" key="4">
    <source>
        <dbReference type="Proteomes" id="UP001329825"/>
    </source>
</evidence>
<dbReference type="InterPro" id="IPR051908">
    <property type="entry name" value="Ribosomal_N-acetyltransferase"/>
</dbReference>
<feature type="domain" description="N-acetyltransferase" evidence="2">
    <location>
        <begin position="86"/>
        <end position="217"/>
    </location>
</feature>
<dbReference type="PANTHER" id="PTHR43441">
    <property type="entry name" value="RIBOSOMAL-PROTEIN-SERINE ACETYLTRANSFERASE"/>
    <property type="match status" value="1"/>
</dbReference>
<keyword evidence="4" id="KW-1185">Reference proteome</keyword>
<dbReference type="EMBL" id="CP141881">
    <property type="protein sequence ID" value="WRT63657.1"/>
    <property type="molecule type" value="Genomic_DNA"/>
</dbReference>
<dbReference type="Proteomes" id="UP001329825">
    <property type="component" value="Chromosome 1"/>
</dbReference>
<dbReference type="InterPro" id="IPR000182">
    <property type="entry name" value="GNAT_dom"/>
</dbReference>
<feature type="compositionally biased region" description="Polar residues" evidence="1">
    <location>
        <begin position="18"/>
        <end position="27"/>
    </location>
</feature>
<feature type="region of interest" description="Disordered" evidence="1">
    <location>
        <begin position="1"/>
        <end position="32"/>
    </location>
</feature>
<evidence type="ECO:0000313" key="3">
    <source>
        <dbReference type="EMBL" id="WRT63657.1"/>
    </source>
</evidence>
<dbReference type="Pfam" id="PF13302">
    <property type="entry name" value="Acetyltransf_3"/>
    <property type="match status" value="1"/>
</dbReference>
<dbReference type="InterPro" id="IPR016181">
    <property type="entry name" value="Acyl_CoA_acyltransferase"/>
</dbReference>
<evidence type="ECO:0000259" key="2">
    <source>
        <dbReference type="Pfam" id="PF13302"/>
    </source>
</evidence>